<evidence type="ECO:0000256" key="1">
    <source>
        <dbReference type="SAM" id="SignalP"/>
    </source>
</evidence>
<dbReference type="OrthoDB" id="9809781at2"/>
<proteinExistence type="predicted"/>
<evidence type="ECO:0000313" key="5">
    <source>
        <dbReference type="Proteomes" id="UP000183997"/>
    </source>
</evidence>
<dbReference type="AlphaFoldDB" id="A0A1M6V893"/>
<dbReference type="EMBL" id="FRAR01000023">
    <property type="protein sequence ID" value="SHK77693.1"/>
    <property type="molecule type" value="Genomic_DNA"/>
</dbReference>
<feature type="chain" id="PRO_5012341848" evidence="1">
    <location>
        <begin position="25"/>
        <end position="478"/>
    </location>
</feature>
<evidence type="ECO:0000259" key="2">
    <source>
        <dbReference type="Pfam" id="PF07833"/>
    </source>
</evidence>
<dbReference type="Gene3D" id="3.30.457.10">
    <property type="entry name" value="Copper amine oxidase-like, N-terminal domain"/>
    <property type="match status" value="2"/>
</dbReference>
<name>A0A1M6V893_9FIRM</name>
<gene>
    <name evidence="4" type="ORF">SAMN02745123_03104</name>
</gene>
<dbReference type="PANTHER" id="PTHR40446:SF2">
    <property type="entry name" value="N-ACETYLGLUCOSAMINE-1-PHOSPHODIESTER ALPHA-N-ACETYLGLUCOSAMINIDASE"/>
    <property type="match status" value="1"/>
</dbReference>
<dbReference type="Pfam" id="PF09992">
    <property type="entry name" value="NAGPA"/>
    <property type="match status" value="1"/>
</dbReference>
<dbReference type="Pfam" id="PF07833">
    <property type="entry name" value="Cu_amine_oxidN1"/>
    <property type="match status" value="1"/>
</dbReference>
<reference evidence="5" key="1">
    <citation type="submission" date="2016-11" db="EMBL/GenBank/DDBJ databases">
        <authorList>
            <person name="Varghese N."/>
            <person name="Submissions S."/>
        </authorList>
    </citation>
    <scope>NUCLEOTIDE SEQUENCE [LARGE SCALE GENOMIC DNA]</scope>
    <source>
        <strain evidence="5">DSM 10349</strain>
    </source>
</reference>
<accession>A0A1M6V893</accession>
<dbReference type="STRING" id="1121421.SAMN02745123_03104"/>
<sequence>MTARRWLIYVCLSLSLLWALPAAAAEQVAPGVRQWQVQKTNWEGKPLKVFVLEVDPKQKFTEIRPVLGNDGIGKKETLSSMAERTGAVAAINGGFFDTGTGVPVGNLFIDGKAEYISDILRTTFGFTYQGEMKVGYLAPRVTVEIAGIGQLPVQGINLSPVSDGLVLYTQAWDKSVPEGTKVALKPAEAGSYKVVDASSGIPAGGTVLVGWGNAANQLRSITTGSSAKIVTDLPTDWNNLRHGLSGSPILVENGLPVDQAVQEGLWGTVLKVAPRTAVGVTSQGKILLVVVDGRQEKSAGVSLEELSYLMIDLGAVQAVGLDGGGSSEIWVKGQILNNPSDKKERPLGNGLLVIQQLPVYVDGKRLYLDVPPIIEQGRTLVPLRKIFERLGAEIDWNEENKTVLATKGEQTIELTMGQATCLVNGKKIQLDVPAKIINGRTMVPMRFVGETLGATVNYVTTNGPAVYIEGVQGGSVNE</sequence>
<dbReference type="RefSeq" id="WP_072916145.1">
    <property type="nucleotide sequence ID" value="NZ_FRAR01000023.1"/>
</dbReference>
<feature type="signal peptide" evidence="1">
    <location>
        <begin position="1"/>
        <end position="24"/>
    </location>
</feature>
<feature type="domain" description="Phosphodiester glycosidase" evidence="3">
    <location>
        <begin position="200"/>
        <end position="353"/>
    </location>
</feature>
<protein>
    <submittedName>
        <fullName evidence="4">Copper amine oxidase N-terminal domain-containing protein</fullName>
    </submittedName>
</protein>
<evidence type="ECO:0000259" key="3">
    <source>
        <dbReference type="Pfam" id="PF09992"/>
    </source>
</evidence>
<keyword evidence="5" id="KW-1185">Reference proteome</keyword>
<keyword evidence="1" id="KW-0732">Signal</keyword>
<dbReference type="InterPro" id="IPR018711">
    <property type="entry name" value="NAGPA"/>
</dbReference>
<evidence type="ECO:0000313" key="4">
    <source>
        <dbReference type="EMBL" id="SHK77693.1"/>
    </source>
</evidence>
<dbReference type="Proteomes" id="UP000183997">
    <property type="component" value="Unassembled WGS sequence"/>
</dbReference>
<organism evidence="4 5">
    <name type="scientific">Desulforamulus aeronauticus DSM 10349</name>
    <dbReference type="NCBI Taxonomy" id="1121421"/>
    <lineage>
        <taxon>Bacteria</taxon>
        <taxon>Bacillati</taxon>
        <taxon>Bacillota</taxon>
        <taxon>Clostridia</taxon>
        <taxon>Eubacteriales</taxon>
        <taxon>Peptococcaceae</taxon>
        <taxon>Desulforamulus</taxon>
    </lineage>
</organism>
<dbReference type="InterPro" id="IPR036582">
    <property type="entry name" value="Mao_N_sf"/>
</dbReference>
<feature type="domain" description="Copper amine oxidase-like N-terminal" evidence="2">
    <location>
        <begin position="360"/>
        <end position="461"/>
    </location>
</feature>
<dbReference type="PANTHER" id="PTHR40446">
    <property type="entry name" value="N-ACETYLGLUCOSAMINE-1-PHOSPHODIESTER ALPHA-N-ACETYLGLUCOSAMINIDASE"/>
    <property type="match status" value="1"/>
</dbReference>
<dbReference type="InterPro" id="IPR012854">
    <property type="entry name" value="Cu_amine_oxidase-like_N"/>
</dbReference>
<dbReference type="SUPFAM" id="SSF55383">
    <property type="entry name" value="Copper amine oxidase, domain N"/>
    <property type="match status" value="1"/>
</dbReference>